<evidence type="ECO:0000313" key="1">
    <source>
        <dbReference type="EMBL" id="VFV38783.1"/>
    </source>
</evidence>
<reference evidence="1 2" key="1">
    <citation type="submission" date="2019-01" db="EMBL/GenBank/DDBJ databases">
        <authorList>
            <person name="Alioto T."/>
            <person name="Alioto T."/>
        </authorList>
    </citation>
    <scope>NUCLEOTIDE SEQUENCE [LARGE SCALE GENOMIC DNA]</scope>
</reference>
<gene>
    <name evidence="1" type="ORF">LYPA_23C007813</name>
</gene>
<dbReference type="AlphaFoldDB" id="A0A485P3E7"/>
<evidence type="ECO:0000313" key="2">
    <source>
        <dbReference type="Proteomes" id="UP000386466"/>
    </source>
</evidence>
<name>A0A485P3E7_LYNPA</name>
<keyword evidence="2" id="KW-1185">Reference proteome</keyword>
<feature type="non-terminal residue" evidence="1">
    <location>
        <position position="53"/>
    </location>
</feature>
<protein>
    <submittedName>
        <fullName evidence="1">Uncharacterized protein</fullName>
    </submittedName>
</protein>
<accession>A0A485P3E7</accession>
<proteinExistence type="predicted"/>
<organism evidence="1 2">
    <name type="scientific">Lynx pardinus</name>
    <name type="common">Iberian lynx</name>
    <name type="synonym">Felis pardina</name>
    <dbReference type="NCBI Taxonomy" id="191816"/>
    <lineage>
        <taxon>Eukaryota</taxon>
        <taxon>Metazoa</taxon>
        <taxon>Chordata</taxon>
        <taxon>Craniata</taxon>
        <taxon>Vertebrata</taxon>
        <taxon>Euteleostomi</taxon>
        <taxon>Mammalia</taxon>
        <taxon>Eutheria</taxon>
        <taxon>Laurasiatheria</taxon>
        <taxon>Carnivora</taxon>
        <taxon>Feliformia</taxon>
        <taxon>Felidae</taxon>
        <taxon>Felinae</taxon>
        <taxon>Lynx</taxon>
    </lineage>
</organism>
<dbReference type="Proteomes" id="UP000386466">
    <property type="component" value="Unassembled WGS sequence"/>
</dbReference>
<dbReference type="EMBL" id="CAAGRJ010026398">
    <property type="protein sequence ID" value="VFV38783.1"/>
    <property type="molecule type" value="Genomic_DNA"/>
</dbReference>
<sequence length="53" mass="6038">MLRAQIFTKCLGNVCIIVQIDNAHFPADYFVVKYETNLAMCQSVNSDNYGLHK</sequence>